<evidence type="ECO:0000256" key="4">
    <source>
        <dbReference type="ARBA" id="ARBA00022695"/>
    </source>
</evidence>
<accession>A0AAE3JM61</accession>
<evidence type="ECO:0000256" key="6">
    <source>
        <dbReference type="ARBA" id="ARBA00023082"/>
    </source>
</evidence>
<dbReference type="GO" id="GO:0006352">
    <property type="term" value="P:DNA-templated transcription initiation"/>
    <property type="evidence" value="ECO:0007669"/>
    <property type="project" value="InterPro"/>
</dbReference>
<dbReference type="GO" id="GO:0000428">
    <property type="term" value="C:DNA-directed RNA polymerase complex"/>
    <property type="evidence" value="ECO:0007669"/>
    <property type="project" value="UniProtKB-KW"/>
</dbReference>
<gene>
    <name evidence="11" type="primary">rpoN</name>
    <name evidence="11" type="ORF">K7J14_12035</name>
</gene>
<dbReference type="Pfam" id="PF00309">
    <property type="entry name" value="Sigma54_AID"/>
    <property type="match status" value="1"/>
</dbReference>
<organism evidence="11 12">
    <name type="scientific">Teretinema zuelzerae</name>
    <dbReference type="NCBI Taxonomy" id="156"/>
    <lineage>
        <taxon>Bacteria</taxon>
        <taxon>Pseudomonadati</taxon>
        <taxon>Spirochaetota</taxon>
        <taxon>Spirochaetia</taxon>
        <taxon>Spirochaetales</taxon>
        <taxon>Treponemataceae</taxon>
        <taxon>Teretinema</taxon>
    </lineage>
</organism>
<evidence type="ECO:0000256" key="3">
    <source>
        <dbReference type="ARBA" id="ARBA00022679"/>
    </source>
</evidence>
<keyword evidence="2" id="KW-0240">DNA-directed RNA polymerase</keyword>
<protein>
    <submittedName>
        <fullName evidence="11">RNA polymerase factor sigma-54</fullName>
    </submittedName>
</protein>
<evidence type="ECO:0000256" key="8">
    <source>
        <dbReference type="ARBA" id="ARBA00023163"/>
    </source>
</evidence>
<dbReference type="EMBL" id="JAINWA010000003">
    <property type="protein sequence ID" value="MCD1655424.1"/>
    <property type="molecule type" value="Genomic_DNA"/>
</dbReference>
<dbReference type="Proteomes" id="UP001198163">
    <property type="component" value="Unassembled WGS sequence"/>
</dbReference>
<feature type="domain" description="RNA polymerase sigma factor 54 core-binding" evidence="10">
    <location>
        <begin position="88"/>
        <end position="287"/>
    </location>
</feature>
<reference evidence="11" key="1">
    <citation type="submission" date="2021-08" db="EMBL/GenBank/DDBJ databases">
        <title>Comparative analyses of Brucepasteria parasyntrophica and Teretinema zuelzerae.</title>
        <authorList>
            <person name="Song Y."/>
            <person name="Brune A."/>
        </authorList>
    </citation>
    <scope>NUCLEOTIDE SEQUENCE</scope>
    <source>
        <strain evidence="11">DSM 1903</strain>
    </source>
</reference>
<evidence type="ECO:0000259" key="9">
    <source>
        <dbReference type="Pfam" id="PF04552"/>
    </source>
</evidence>
<evidence type="ECO:0000259" key="10">
    <source>
        <dbReference type="Pfam" id="PF04963"/>
    </source>
</evidence>
<dbReference type="GO" id="GO:0016987">
    <property type="term" value="F:sigma factor activity"/>
    <property type="evidence" value="ECO:0007669"/>
    <property type="project" value="UniProtKB-KW"/>
</dbReference>
<keyword evidence="5" id="KW-0805">Transcription regulation</keyword>
<dbReference type="PROSITE" id="PS50044">
    <property type="entry name" value="SIGMA54_3"/>
    <property type="match status" value="1"/>
</dbReference>
<evidence type="ECO:0000256" key="5">
    <source>
        <dbReference type="ARBA" id="ARBA00023015"/>
    </source>
</evidence>
<comment type="similarity">
    <text evidence="1">Belongs to the sigma-54 factor family.</text>
</comment>
<evidence type="ECO:0000313" key="12">
    <source>
        <dbReference type="Proteomes" id="UP001198163"/>
    </source>
</evidence>
<dbReference type="InterPro" id="IPR007634">
    <property type="entry name" value="RNA_pol_sigma_54_DNA-bd"/>
</dbReference>
<keyword evidence="12" id="KW-1185">Reference proteome</keyword>
<dbReference type="RefSeq" id="WP_230756581.1">
    <property type="nucleotide sequence ID" value="NZ_JAINWA010000003.1"/>
</dbReference>
<evidence type="ECO:0000256" key="2">
    <source>
        <dbReference type="ARBA" id="ARBA00022478"/>
    </source>
</evidence>
<dbReference type="Pfam" id="PF04963">
    <property type="entry name" value="Sigma54_CBD"/>
    <property type="match status" value="1"/>
</dbReference>
<dbReference type="Pfam" id="PF04552">
    <property type="entry name" value="Sigma54_DBD"/>
    <property type="match status" value="2"/>
</dbReference>
<dbReference type="PANTHER" id="PTHR32248:SF4">
    <property type="entry name" value="RNA POLYMERASE SIGMA-54 FACTOR"/>
    <property type="match status" value="1"/>
</dbReference>
<sequence>MQGQRQNLVQQQRLSLSPRMVQSIRLMAMPFAEMRERIMEEVETNPALEIIRDPVMQPPRNFEQFAPATTYVQAGSDDESDEHRNFIEGVLHHNATLQEHLLSQLADQRAEAGVLALAALLIQNLDRNGFHLAPPEELPGADNAADLEEALAMIRSFEPRGCAVRDFAESLSVQARLLGRGPDGWKDDPILYATVRILEERIDLLAKGKPEALLRALSKQPLEGLALDLEDAEAVFEVIRSLDPYPGRMFDSAPDSYIVPDVYVTREEDDFSVIINEEEIPVLGISPFFMDLEGGDPSSASADGTEKEARDFARESVREAQWFIHTLSRRNLTILKLARALVVFQRDFFRYGPTRLTPLRMKDIAEEIGLHEATVSRAANGKYLQCEWGVFELRYFFSNSVGSSAPSPYAHRVRPASGDSPAFVSPAASGLHSKQGVKEILREIIASSTENLSDQKLADQLALRGIKIARRTVAKYRGELNIQSSFDR</sequence>
<comment type="caution">
    <text evidence="11">The sequence shown here is derived from an EMBL/GenBank/DDBJ whole genome shotgun (WGS) entry which is preliminary data.</text>
</comment>
<keyword evidence="8" id="KW-0804">Transcription</keyword>
<keyword evidence="4" id="KW-0548">Nucleotidyltransferase</keyword>
<dbReference type="PROSITE" id="PS00718">
    <property type="entry name" value="SIGMA54_2"/>
    <property type="match status" value="1"/>
</dbReference>
<dbReference type="InterPro" id="IPR038709">
    <property type="entry name" value="RpoN_core-bd_sf"/>
</dbReference>
<dbReference type="PANTHER" id="PTHR32248">
    <property type="entry name" value="RNA POLYMERASE SIGMA-54 FACTOR"/>
    <property type="match status" value="1"/>
</dbReference>
<evidence type="ECO:0000256" key="7">
    <source>
        <dbReference type="ARBA" id="ARBA00023125"/>
    </source>
</evidence>
<name>A0AAE3JM61_9SPIR</name>
<dbReference type="InterPro" id="IPR007046">
    <property type="entry name" value="RNA_pol_sigma_54_core-bd"/>
</dbReference>
<keyword evidence="7" id="KW-0238">DNA-binding</keyword>
<evidence type="ECO:0000313" key="11">
    <source>
        <dbReference type="EMBL" id="MCD1655424.1"/>
    </source>
</evidence>
<proteinExistence type="inferred from homology"/>
<dbReference type="PIRSF" id="PIRSF000774">
    <property type="entry name" value="RpoN"/>
    <property type="match status" value="1"/>
</dbReference>
<keyword evidence="6" id="KW-0731">Sigma factor</keyword>
<evidence type="ECO:0000256" key="1">
    <source>
        <dbReference type="ARBA" id="ARBA00008798"/>
    </source>
</evidence>
<dbReference type="AlphaFoldDB" id="A0AAE3JM61"/>
<feature type="domain" description="RNA polymerase sigma factor 54 DNA-binding" evidence="9">
    <location>
        <begin position="312"/>
        <end position="407"/>
    </location>
</feature>
<feature type="domain" description="RNA polymerase sigma factor 54 DNA-binding" evidence="9">
    <location>
        <begin position="428"/>
        <end position="488"/>
    </location>
</feature>
<dbReference type="InterPro" id="IPR000394">
    <property type="entry name" value="RNA_pol_sigma_54"/>
</dbReference>
<dbReference type="GO" id="GO:0001216">
    <property type="term" value="F:DNA-binding transcription activator activity"/>
    <property type="evidence" value="ECO:0007669"/>
    <property type="project" value="InterPro"/>
</dbReference>
<dbReference type="GO" id="GO:0016779">
    <property type="term" value="F:nucleotidyltransferase activity"/>
    <property type="evidence" value="ECO:0007669"/>
    <property type="project" value="UniProtKB-KW"/>
</dbReference>
<dbReference type="Gene3D" id="1.10.10.60">
    <property type="entry name" value="Homeodomain-like"/>
    <property type="match status" value="1"/>
</dbReference>
<keyword evidence="3" id="KW-0808">Transferase</keyword>
<dbReference type="NCBIfam" id="TIGR02395">
    <property type="entry name" value="rpoN_sigma"/>
    <property type="match status" value="1"/>
</dbReference>
<dbReference type="Gene3D" id="1.10.10.1330">
    <property type="entry name" value="RNA polymerase sigma-54 factor, core-binding domain"/>
    <property type="match status" value="1"/>
</dbReference>
<dbReference type="GO" id="GO:0003677">
    <property type="term" value="F:DNA binding"/>
    <property type="evidence" value="ECO:0007669"/>
    <property type="project" value="UniProtKB-KW"/>
</dbReference>